<evidence type="ECO:0000256" key="4">
    <source>
        <dbReference type="ARBA" id="ARBA00022833"/>
    </source>
</evidence>
<reference evidence="10 11" key="1">
    <citation type="submission" date="2018-02" db="EMBL/GenBank/DDBJ databases">
        <title>Fusarium culmorum secondary metabolites in fungal-bacterial-plant interactions.</title>
        <authorList>
            <person name="Schmidt R."/>
        </authorList>
    </citation>
    <scope>NUCLEOTIDE SEQUENCE [LARGE SCALE GENOMIC DNA]</scope>
    <source>
        <strain evidence="10 11">PV</strain>
    </source>
</reference>
<evidence type="ECO:0000259" key="9">
    <source>
        <dbReference type="SMART" id="SM00355"/>
    </source>
</evidence>
<dbReference type="EMBL" id="PVEM01000001">
    <property type="protein sequence ID" value="PTD12941.1"/>
    <property type="molecule type" value="Genomic_DNA"/>
</dbReference>
<keyword evidence="11" id="KW-1185">Reference proteome</keyword>
<sequence>MTALSDTSFAMFHSQPDVEDYARYADSSVIFTSGPMDVSIPADAFGFQHQNASPDAYSSSMGFVEPSLYAEAPNYMLNSRASPSMYTDESPDMRLPSSSLSTASAPSTASSAIGSPQPHHGQMGAMPEWAPQGLGLQPTIVGNDYMGSDFASFPGSGMEELSFDFPTAKAFVDPSLIHPELTRPMGIPSYDTHYQQHNHHTYPASPSASVSSSSPQPHMMRTNSSSPFLQASNFQSTFPSSPYCAPMDNQTHIRAPSISQFVPPTPGEYSSDESKEKQRCTWPDCGKTFKDLKAHMLTHQNERPEKCPIQTCEYHTKGFARKYDKNRHTLTHYKGTMVCGFCPGSGSAAEKSFNRADVFKRHLTAVHGVEQTPPNSRKKSSANANATKKLSGYAPDATGKCSTCSQTFSNAQDFYEHLDDCVLRIVQQEDPSEAINAKRLAEVENDKDVHQTLEKNNLPTTTDIIMTKHEDDDSGDEDVESSPKGNTSPSTKRKGNPVNGVQKSRGVTHSRGGVALGTKPRSRKNRRDYPSSWGFDKGQMTMKKRVVAVFDGPRRLAKDDMMLSTDHEVRIKLSDGKSYVTDLDVQTLNRAAGFHGATEEEKGPWISDDPTPSSSRRCSKCLQTTPTPLCNKHYDNPSTYVYGQNMSNKKKHFRHG</sequence>
<keyword evidence="4" id="KW-0862">Zinc</keyword>
<feature type="compositionally biased region" description="Polar residues" evidence="8">
    <location>
        <begin position="610"/>
        <end position="619"/>
    </location>
</feature>
<comment type="subcellular location">
    <subcellularLocation>
        <location evidence="1">Nucleus</location>
    </subcellularLocation>
</comment>
<dbReference type="AlphaFoldDB" id="A0A2T4HAX4"/>
<organism evidence="10 11">
    <name type="scientific">Fusarium culmorum</name>
    <dbReference type="NCBI Taxonomy" id="5516"/>
    <lineage>
        <taxon>Eukaryota</taxon>
        <taxon>Fungi</taxon>
        <taxon>Dikarya</taxon>
        <taxon>Ascomycota</taxon>
        <taxon>Pezizomycotina</taxon>
        <taxon>Sordariomycetes</taxon>
        <taxon>Hypocreomycetidae</taxon>
        <taxon>Hypocreales</taxon>
        <taxon>Nectriaceae</taxon>
        <taxon>Fusarium</taxon>
    </lineage>
</organism>
<name>A0A2T4HAX4_FUSCU</name>
<comment type="caution">
    <text evidence="10">The sequence shown here is derived from an EMBL/GenBank/DDBJ whole genome shotgun (WGS) entry which is preliminary data.</text>
</comment>
<gene>
    <name evidence="10" type="ORF">FCULG_00004633</name>
</gene>
<keyword evidence="3" id="KW-0863">Zinc-finger</keyword>
<dbReference type="SUPFAM" id="SSF57667">
    <property type="entry name" value="beta-beta-alpha zinc fingers"/>
    <property type="match status" value="1"/>
</dbReference>
<feature type="compositionally biased region" description="Low complexity" evidence="8">
    <location>
        <begin position="203"/>
        <end position="215"/>
    </location>
</feature>
<dbReference type="OrthoDB" id="6077919at2759"/>
<dbReference type="Gene3D" id="3.30.160.60">
    <property type="entry name" value="Classic Zinc Finger"/>
    <property type="match status" value="1"/>
</dbReference>
<dbReference type="PANTHER" id="PTHR46179:SF13">
    <property type="entry name" value="C2H2-TYPE DOMAIN-CONTAINING PROTEIN"/>
    <property type="match status" value="1"/>
</dbReference>
<evidence type="ECO:0000313" key="10">
    <source>
        <dbReference type="EMBL" id="PTD12941.1"/>
    </source>
</evidence>
<dbReference type="OMA" id="HPECGKT"/>
<evidence type="ECO:0000256" key="8">
    <source>
        <dbReference type="SAM" id="MobiDB-lite"/>
    </source>
</evidence>
<dbReference type="InterPro" id="IPR036236">
    <property type="entry name" value="Znf_C2H2_sf"/>
</dbReference>
<protein>
    <recommendedName>
        <fullName evidence="9">C2H2-type domain-containing protein</fullName>
    </recommendedName>
</protein>
<dbReference type="Proteomes" id="UP000241587">
    <property type="component" value="Unassembled WGS sequence"/>
</dbReference>
<keyword evidence="6" id="KW-0804">Transcription</keyword>
<feature type="non-terminal residue" evidence="10">
    <location>
        <position position="656"/>
    </location>
</feature>
<evidence type="ECO:0000256" key="5">
    <source>
        <dbReference type="ARBA" id="ARBA00023015"/>
    </source>
</evidence>
<feature type="region of interest" description="Disordered" evidence="8">
    <location>
        <begin position="599"/>
        <end position="619"/>
    </location>
</feature>
<dbReference type="GO" id="GO:0008270">
    <property type="term" value="F:zinc ion binding"/>
    <property type="evidence" value="ECO:0007669"/>
    <property type="project" value="UniProtKB-KW"/>
</dbReference>
<evidence type="ECO:0000256" key="7">
    <source>
        <dbReference type="ARBA" id="ARBA00023242"/>
    </source>
</evidence>
<keyword evidence="2" id="KW-0479">Metal-binding</keyword>
<evidence type="ECO:0000256" key="1">
    <source>
        <dbReference type="ARBA" id="ARBA00004123"/>
    </source>
</evidence>
<feature type="region of interest" description="Disordered" evidence="8">
    <location>
        <begin position="195"/>
        <end position="226"/>
    </location>
</feature>
<feature type="domain" description="C2H2-type" evidence="9">
    <location>
        <begin position="278"/>
        <end position="299"/>
    </location>
</feature>
<dbReference type="SMART" id="SM00355">
    <property type="entry name" value="ZnF_C2H2"/>
    <property type="match status" value="4"/>
</dbReference>
<evidence type="ECO:0000313" key="11">
    <source>
        <dbReference type="Proteomes" id="UP000241587"/>
    </source>
</evidence>
<evidence type="ECO:0000256" key="2">
    <source>
        <dbReference type="ARBA" id="ARBA00022723"/>
    </source>
</evidence>
<keyword evidence="7" id="KW-0539">Nucleus</keyword>
<dbReference type="GO" id="GO:0006357">
    <property type="term" value="P:regulation of transcription by RNA polymerase II"/>
    <property type="evidence" value="ECO:0007669"/>
    <property type="project" value="TreeGrafter"/>
</dbReference>
<dbReference type="InterPro" id="IPR013087">
    <property type="entry name" value="Znf_C2H2_type"/>
</dbReference>
<feature type="domain" description="C2H2-type" evidence="9">
    <location>
        <begin position="337"/>
        <end position="367"/>
    </location>
</feature>
<dbReference type="GO" id="GO:0005634">
    <property type="term" value="C:nucleus"/>
    <property type="evidence" value="ECO:0007669"/>
    <property type="project" value="UniProtKB-SubCell"/>
</dbReference>
<feature type="compositionally biased region" description="Polar residues" evidence="8">
    <location>
        <begin position="454"/>
        <end position="464"/>
    </location>
</feature>
<feature type="domain" description="C2H2-type" evidence="9">
    <location>
        <begin position="399"/>
        <end position="419"/>
    </location>
</feature>
<evidence type="ECO:0000256" key="3">
    <source>
        <dbReference type="ARBA" id="ARBA00022771"/>
    </source>
</evidence>
<dbReference type="PANTHER" id="PTHR46179">
    <property type="entry name" value="ZINC FINGER PROTEIN"/>
    <property type="match status" value="1"/>
</dbReference>
<accession>A0A2T4HAX4</accession>
<feature type="compositionally biased region" description="Low complexity" evidence="8">
    <location>
        <begin position="95"/>
        <end position="112"/>
    </location>
</feature>
<keyword evidence="5" id="KW-0805">Transcription regulation</keyword>
<feature type="region of interest" description="Disordered" evidence="8">
    <location>
        <begin position="446"/>
        <end position="536"/>
    </location>
</feature>
<evidence type="ECO:0000256" key="6">
    <source>
        <dbReference type="ARBA" id="ARBA00023163"/>
    </source>
</evidence>
<feature type="domain" description="C2H2-type" evidence="9">
    <location>
        <begin position="305"/>
        <end position="332"/>
    </location>
</feature>
<dbReference type="InterPro" id="IPR051061">
    <property type="entry name" value="Zinc_finger_trans_reg"/>
</dbReference>
<feature type="region of interest" description="Disordered" evidence="8">
    <location>
        <begin position="83"/>
        <end position="124"/>
    </location>
</feature>
<proteinExistence type="predicted"/>